<feature type="region of interest" description="Disordered" evidence="1">
    <location>
        <begin position="746"/>
        <end position="777"/>
    </location>
</feature>
<dbReference type="OrthoDB" id="3363891at2759"/>
<feature type="transmembrane region" description="Helical" evidence="2">
    <location>
        <begin position="715"/>
        <end position="737"/>
    </location>
</feature>
<feature type="compositionally biased region" description="Low complexity" evidence="1">
    <location>
        <begin position="595"/>
        <end position="616"/>
    </location>
</feature>
<feature type="region of interest" description="Disordered" evidence="1">
    <location>
        <begin position="75"/>
        <end position="159"/>
    </location>
</feature>
<feature type="compositionally biased region" description="Polar residues" evidence="1">
    <location>
        <begin position="421"/>
        <end position="431"/>
    </location>
</feature>
<name>A0A8H5LKG3_9AGAR</name>
<keyword evidence="2" id="KW-0472">Membrane</keyword>
<gene>
    <name evidence="3" type="ORF">D9756_004959</name>
</gene>
<feature type="compositionally biased region" description="Polar residues" evidence="1">
    <location>
        <begin position="197"/>
        <end position="217"/>
    </location>
</feature>
<feature type="compositionally biased region" description="Polar residues" evidence="1">
    <location>
        <begin position="97"/>
        <end position="119"/>
    </location>
</feature>
<accession>A0A8H5LKG3</accession>
<comment type="caution">
    <text evidence="3">The sequence shown here is derived from an EMBL/GenBank/DDBJ whole genome shotgun (WGS) entry which is preliminary data.</text>
</comment>
<feature type="region of interest" description="Disordered" evidence="1">
    <location>
        <begin position="280"/>
        <end position="303"/>
    </location>
</feature>
<evidence type="ECO:0000256" key="1">
    <source>
        <dbReference type="SAM" id="MobiDB-lite"/>
    </source>
</evidence>
<sequence>MALTQSARLPGPSWDEEVVPALRKRLEDESRTLARRMSAISIASLADDSPLNAFNSNSAVDPVSISSFQNNNYNHNNGINGASSASGSSTGHRTRPGYQSHQPTTPAHQHSASVASTSVHPRAINGTRKPPPTNSFHRSRTYSQPYANIGGGIRQPRRTNTTNLVDHTNFASRSPRLVDAKPTRIPKASRGPPGSIMNASSPATPILNGPSSGVSHSTTPTPTQTPNPNSGYSADIKAYHFPTSHSAQGISQHTTARLINEPAPFNTASSSSSIYNIHEERSTDELGYNVPQPSRDSLDSTEETPFEHWYRGEISRNGGVGELRVGRRQEMLDIANYGHAMHNKRKLLASRQAALLALEDSRRGSLRKRADSVAGFGRLGPSMRERGSLYLEDDAILDRIERVLDEDPLTDLDGEEASDIASISTKGQQDQRPYRYSNHDTDFLPGVGDITVTTAVADGYSDLVLPSSQSPPTTYRVEESKVETPKQQFTTPTQPSLPITSITTPTQPSALADASITTPIQHPPPPARSPTPRSKSRQGSSSSRIPTYERRSSESRTSTPSQHSSNTTKVGHPMHVVDLTSVSPTPSPSPPLPSITPVASPTGRAATTPSTPTSASKRGISPGPHNTPGSTAKKPRTPGPTTPGKTRPKPKPTAKKFVKEEDNRKSVAYYPTPGGEGEDVDMSNAIPYWTQPKVVGGDGNWDDVRALFRCFFLCALLRFAPTLVFVMFLFVVLPVVARKRGLDNHYEKADGSPQPKKKQVAPIAPAPGTFGYDGTKIRRRGEDIEMDEFGRPQPGTNQTPDVLEEVEPSKLLEEPTAEEGEGLNTEVSVAHDNIRVPVKPPPSPAPFAHYAPTTTKHLTQPIVLSVARNEEQQVAVEQDEKGAGCCKCVVM</sequence>
<dbReference type="AlphaFoldDB" id="A0A8H5LKG3"/>
<keyword evidence="2" id="KW-1133">Transmembrane helix</keyword>
<dbReference type="EMBL" id="JAACJO010000003">
    <property type="protein sequence ID" value="KAF5360459.1"/>
    <property type="molecule type" value="Genomic_DNA"/>
</dbReference>
<feature type="compositionally biased region" description="Low complexity" evidence="1">
    <location>
        <begin position="555"/>
        <end position="565"/>
    </location>
</feature>
<evidence type="ECO:0000256" key="2">
    <source>
        <dbReference type="SAM" id="Phobius"/>
    </source>
</evidence>
<protein>
    <submittedName>
        <fullName evidence="3">Uncharacterized protein</fullName>
    </submittedName>
</protein>
<feature type="compositionally biased region" description="Acidic residues" evidence="1">
    <location>
        <begin position="408"/>
        <end position="418"/>
    </location>
</feature>
<feature type="region of interest" description="Disordered" evidence="1">
    <location>
        <begin position="181"/>
        <end position="229"/>
    </location>
</feature>
<reference evidence="3 4" key="1">
    <citation type="journal article" date="2020" name="ISME J.">
        <title>Uncovering the hidden diversity of litter-decomposition mechanisms in mushroom-forming fungi.</title>
        <authorList>
            <person name="Floudas D."/>
            <person name="Bentzer J."/>
            <person name="Ahren D."/>
            <person name="Johansson T."/>
            <person name="Persson P."/>
            <person name="Tunlid A."/>
        </authorList>
    </citation>
    <scope>NUCLEOTIDE SEQUENCE [LARGE SCALE GENOMIC DNA]</scope>
    <source>
        <strain evidence="3 4">CBS 146.42</strain>
    </source>
</reference>
<feature type="compositionally biased region" description="Low complexity" evidence="1">
    <location>
        <begin position="485"/>
        <end position="509"/>
    </location>
</feature>
<feature type="compositionally biased region" description="Basic residues" evidence="1">
    <location>
        <begin position="646"/>
        <end position="655"/>
    </location>
</feature>
<evidence type="ECO:0000313" key="3">
    <source>
        <dbReference type="EMBL" id="KAF5360459.1"/>
    </source>
</evidence>
<feature type="region of interest" description="Disordered" evidence="1">
    <location>
        <begin position="462"/>
        <end position="655"/>
    </location>
</feature>
<feature type="compositionally biased region" description="Pro residues" evidence="1">
    <location>
        <begin position="585"/>
        <end position="594"/>
    </location>
</feature>
<evidence type="ECO:0000313" key="4">
    <source>
        <dbReference type="Proteomes" id="UP000559027"/>
    </source>
</evidence>
<organism evidence="3 4">
    <name type="scientific">Leucocoprinus leucothites</name>
    <dbReference type="NCBI Taxonomy" id="201217"/>
    <lineage>
        <taxon>Eukaryota</taxon>
        <taxon>Fungi</taxon>
        <taxon>Dikarya</taxon>
        <taxon>Basidiomycota</taxon>
        <taxon>Agaricomycotina</taxon>
        <taxon>Agaricomycetes</taxon>
        <taxon>Agaricomycetidae</taxon>
        <taxon>Agaricales</taxon>
        <taxon>Agaricineae</taxon>
        <taxon>Agaricaceae</taxon>
        <taxon>Leucocoprinus</taxon>
    </lineage>
</organism>
<dbReference type="Proteomes" id="UP000559027">
    <property type="component" value="Unassembled WGS sequence"/>
</dbReference>
<feature type="compositionally biased region" description="Low complexity" evidence="1">
    <location>
        <begin position="218"/>
        <end position="229"/>
    </location>
</feature>
<keyword evidence="4" id="KW-1185">Reference proteome</keyword>
<feature type="compositionally biased region" description="Low complexity" evidence="1">
    <location>
        <begin position="530"/>
        <end position="544"/>
    </location>
</feature>
<feature type="region of interest" description="Disordered" evidence="1">
    <location>
        <begin position="408"/>
        <end position="440"/>
    </location>
</feature>
<keyword evidence="2" id="KW-0812">Transmembrane</keyword>
<proteinExistence type="predicted"/>
<feature type="compositionally biased region" description="Low complexity" evidence="1">
    <location>
        <begin position="75"/>
        <end position="91"/>
    </location>
</feature>